<accession>A0ACC2LG96</accession>
<dbReference type="Proteomes" id="UP001234297">
    <property type="component" value="Chromosome 8"/>
</dbReference>
<comment type="caution">
    <text evidence="1">The sequence shown here is derived from an EMBL/GenBank/DDBJ whole genome shotgun (WGS) entry which is preliminary data.</text>
</comment>
<dbReference type="EMBL" id="CM056816">
    <property type="protein sequence ID" value="KAJ8632475.1"/>
    <property type="molecule type" value="Genomic_DNA"/>
</dbReference>
<name>A0ACC2LG96_PERAE</name>
<protein>
    <submittedName>
        <fullName evidence="1">Uncharacterized protein</fullName>
    </submittedName>
</protein>
<gene>
    <name evidence="1" type="ORF">MRB53_025811</name>
</gene>
<proteinExistence type="predicted"/>
<reference evidence="1 2" key="1">
    <citation type="journal article" date="2022" name="Hortic Res">
        <title>A haplotype resolved chromosomal level avocado genome allows analysis of novel avocado genes.</title>
        <authorList>
            <person name="Nath O."/>
            <person name="Fletcher S.J."/>
            <person name="Hayward A."/>
            <person name="Shaw L.M."/>
            <person name="Masouleh A.K."/>
            <person name="Furtado A."/>
            <person name="Henry R.J."/>
            <person name="Mitter N."/>
        </authorList>
    </citation>
    <scope>NUCLEOTIDE SEQUENCE [LARGE SCALE GENOMIC DNA]</scope>
    <source>
        <strain evidence="2">cv. Hass</strain>
    </source>
</reference>
<sequence>MKSTLLLLVLVLVLELRTVSDIMLSSRDSRRKAGKVETYSELGTWAEGPLQTNYLHPCCYSLDTFLKFIQET</sequence>
<organism evidence="1 2">
    <name type="scientific">Persea americana</name>
    <name type="common">Avocado</name>
    <dbReference type="NCBI Taxonomy" id="3435"/>
    <lineage>
        <taxon>Eukaryota</taxon>
        <taxon>Viridiplantae</taxon>
        <taxon>Streptophyta</taxon>
        <taxon>Embryophyta</taxon>
        <taxon>Tracheophyta</taxon>
        <taxon>Spermatophyta</taxon>
        <taxon>Magnoliopsida</taxon>
        <taxon>Magnoliidae</taxon>
        <taxon>Laurales</taxon>
        <taxon>Lauraceae</taxon>
        <taxon>Persea</taxon>
    </lineage>
</organism>
<keyword evidence="2" id="KW-1185">Reference proteome</keyword>
<evidence type="ECO:0000313" key="1">
    <source>
        <dbReference type="EMBL" id="KAJ8632475.1"/>
    </source>
</evidence>
<evidence type="ECO:0000313" key="2">
    <source>
        <dbReference type="Proteomes" id="UP001234297"/>
    </source>
</evidence>